<dbReference type="InterPro" id="IPR041285">
    <property type="entry name" value="MID_MedPIWI"/>
</dbReference>
<evidence type="ECO:0000313" key="16">
    <source>
        <dbReference type="Proteomes" id="UP000807716"/>
    </source>
</evidence>
<dbReference type="GO" id="GO:0045944">
    <property type="term" value="P:positive regulation of transcription by RNA polymerase II"/>
    <property type="evidence" value="ECO:0007669"/>
    <property type="project" value="TreeGrafter"/>
</dbReference>
<feature type="domain" description="MID" evidence="14">
    <location>
        <begin position="546"/>
        <end position="585"/>
    </location>
</feature>
<feature type="compositionally biased region" description="Low complexity" evidence="12">
    <location>
        <begin position="1038"/>
        <end position="1063"/>
    </location>
</feature>
<evidence type="ECO:0000259" key="14">
    <source>
        <dbReference type="Pfam" id="PF18296"/>
    </source>
</evidence>
<dbReference type="EMBL" id="JAAAJB010000022">
    <property type="protein sequence ID" value="KAG0269547.1"/>
    <property type="molecule type" value="Genomic_DNA"/>
</dbReference>
<dbReference type="Pfam" id="PF06333">
    <property type="entry name" value="Med13_C"/>
    <property type="match status" value="1"/>
</dbReference>
<accession>A0A9P6QMV6</accession>
<evidence type="ECO:0000256" key="4">
    <source>
        <dbReference type="ARBA" id="ARBA00022491"/>
    </source>
</evidence>
<proteinExistence type="inferred from homology"/>
<comment type="subcellular location">
    <subcellularLocation>
        <location evidence="1 11">Nucleus</location>
    </subcellularLocation>
</comment>
<gene>
    <name evidence="15" type="primary">SSN2</name>
    <name evidence="15" type="ORF">DFQ27_003010</name>
</gene>
<feature type="compositionally biased region" description="Polar residues" evidence="12">
    <location>
        <begin position="881"/>
        <end position="904"/>
    </location>
</feature>
<keyword evidence="8 11" id="KW-0539">Nucleus</keyword>
<sequence>MSTPLSTGLADKPSTVVETVALNTEETARATPSSDTFITGMDTQTPGSHNAATPHPLPIPSLTATLVAPPPIEVQPSTFELTTSVAAAPSSSIAVLDPTVVLVESMFLPLQSLIPRSFSPLRIVSGPSVDDTKYRFGGRFMYKPLFKRRRSYIRDRSRNDAAFFPISMYGPQYHPGLAIEVSQLDAKIRRKLITGGVRRSSTLPTRRSTVVPNLGLASVAEAMPHHTIQGEALNSRETPSQLITSKDEADSGSSSDSEGDGSNSSDEESGDEGYRREPSVGELTFHSLPGERWHAADRKMKIWGSVEMYHRDSEFDSPFLPVIFAAAPPTLVNERTALQEAFAVGYFYDSVRVLCEQAILGEYPFAESNETVGSSGDVSDGQSFHVMVARRRTLADTLFGGVPSVPALCDDSLRKMMEIKAAVFEALEHLRANQNDTPALPIPSEAAQEMGMTAVHHQHTQNNVGNIVTMKGPLSLFQYSSLAEVQPAPTKYGKFQVKKKKPAEPALFQMAAPDIVVGHNDEWLEASPTILRFWEKLSLEPYSAKKSVVYYVLYPEGADMESAVVKFWKELSSLFETSLLGQHVPGDVPDGKPGLYPVPLLPSTPGETQEARRVRSLVEGSRKLGTLLGSSSQKDAHIAPPIAAVEQQKERLILQMVPVHHVLYPTAFGGLLRFGLRQLAFSVYQRCKVALERSLQSSKVEAQASVYAPAFALAKAAPSSIHYSLHLKPNTMPRTPATMHVGYSLSMDERWLVCVWTDHRGEMLEHLELDLKGCRHGVGMSVVTTTTSRGRVRRKEQDSRKTRWTLVECMREIWTKTLLYQKRASFAWKTVITKLGLISRSELAEWTTITKDAHSVSIVAVNIESAMRLFPLGRGISEGLTSGMTPVGSGVTTPNPSGMLSQGMPSISTPNLNSSTTTPLPNVSTLSSTPGSTPTPSTPMSAGALGVNGILGGGLGLGIAGAPTVGIGGGIGYPSATTPGGVTAAMGVVGGDSLGSEVLENGASQMYGMVINHRIPLIIPGHDPSVALLNPQLLSNGASSSTSSSSSSSSSATSSSLPSASATPDSRLAAVKTEEDGDPSMGEDIKMENDAPSNKPSAATHERAESTNTTDQNSSKEEQPSWTTLSGNEIVLPLATGYLMQVPIQSSTVIRERHGLESLGVEVHLVAHIGHHHHGVKTGQQQTPQQPRQQHRLSSSANPNSPGPASASPFYGHQSSPYATSSSPSLGSYPGSSSLVNGGGGMSGVAGGSAGSSSSTSAQGASQGIASTSSLNVMRDLLKQFHALSHLSLASVPTNCLPLHLVLLERLSRVLLLVKD</sequence>
<feature type="region of interest" description="Disordered" evidence="12">
    <location>
        <begin position="27"/>
        <end position="50"/>
    </location>
</feature>
<evidence type="ECO:0000259" key="13">
    <source>
        <dbReference type="Pfam" id="PF06333"/>
    </source>
</evidence>
<comment type="similarity">
    <text evidence="2 11">Belongs to the Mediator complex subunit 13 family.</text>
</comment>
<dbReference type="PANTHER" id="PTHR48249">
    <property type="entry name" value="MEDIATOR OF RNA POLYMERASE II TRANSCRIPTION SUBUNIT 13"/>
    <property type="match status" value="1"/>
</dbReference>
<dbReference type="GO" id="GO:0016592">
    <property type="term" value="C:mediator complex"/>
    <property type="evidence" value="ECO:0007669"/>
    <property type="project" value="InterPro"/>
</dbReference>
<feature type="domain" description="Mediator complex subunit Med13 C-terminal" evidence="13">
    <location>
        <begin position="707"/>
        <end position="930"/>
    </location>
</feature>
<feature type="compositionally biased region" description="Low complexity" evidence="12">
    <location>
        <begin position="251"/>
        <end position="264"/>
    </location>
</feature>
<feature type="compositionally biased region" description="Low complexity" evidence="12">
    <location>
        <begin position="905"/>
        <end position="938"/>
    </location>
</feature>
<keyword evidence="7 11" id="KW-0804">Transcription</keyword>
<dbReference type="OrthoDB" id="103819at2759"/>
<keyword evidence="4 11" id="KW-0678">Repressor</keyword>
<evidence type="ECO:0000256" key="5">
    <source>
        <dbReference type="ARBA" id="ARBA00023015"/>
    </source>
</evidence>
<dbReference type="PANTHER" id="PTHR48249:SF3">
    <property type="entry name" value="MEDIATOR OF RNA POLYMERASE II TRANSCRIPTION SUBUNIT 13"/>
    <property type="match status" value="1"/>
</dbReference>
<evidence type="ECO:0000256" key="11">
    <source>
        <dbReference type="RuleBase" id="RU364134"/>
    </source>
</evidence>
<comment type="function">
    <text evidence="9 11">Component of the SRB8-11 complex. The SRB8-11 complex is a regulatory module of the Mediator complex which is itself involved in regulation of basal and activated RNA polymerase II-dependent transcription. The SRB8-11 complex may be involved in the transcriptional repression of a subset of genes regulated by Mediator. It may inhibit the association of the Mediator complex with RNA polymerase II to form the holoenzyme complex.</text>
</comment>
<reference evidence="15" key="1">
    <citation type="journal article" date="2020" name="Fungal Divers.">
        <title>Resolving the Mortierellaceae phylogeny through synthesis of multi-gene phylogenetics and phylogenomics.</title>
        <authorList>
            <person name="Vandepol N."/>
            <person name="Liber J."/>
            <person name="Desiro A."/>
            <person name="Na H."/>
            <person name="Kennedy M."/>
            <person name="Barry K."/>
            <person name="Grigoriev I.V."/>
            <person name="Miller A.N."/>
            <person name="O'Donnell K."/>
            <person name="Stajich J.E."/>
            <person name="Bonito G."/>
        </authorList>
    </citation>
    <scope>NUCLEOTIDE SEQUENCE</scope>
    <source>
        <strain evidence="15">BC1065</strain>
    </source>
</reference>
<evidence type="ECO:0000313" key="15">
    <source>
        <dbReference type="EMBL" id="KAG0269547.1"/>
    </source>
</evidence>
<dbReference type="InterPro" id="IPR051139">
    <property type="entry name" value="Mediator_complx_sub13"/>
</dbReference>
<organism evidence="15 16">
    <name type="scientific">Actinomortierella ambigua</name>
    <dbReference type="NCBI Taxonomy" id="1343610"/>
    <lineage>
        <taxon>Eukaryota</taxon>
        <taxon>Fungi</taxon>
        <taxon>Fungi incertae sedis</taxon>
        <taxon>Mucoromycota</taxon>
        <taxon>Mortierellomycotina</taxon>
        <taxon>Mortierellomycetes</taxon>
        <taxon>Mortierellales</taxon>
        <taxon>Mortierellaceae</taxon>
        <taxon>Actinomortierella</taxon>
    </lineage>
</organism>
<keyword evidence="5 11" id="KW-0805">Transcription regulation</keyword>
<comment type="caution">
    <text evidence="15">The sequence shown here is derived from an EMBL/GenBank/DDBJ whole genome shotgun (WGS) entry which is preliminary data.</text>
</comment>
<keyword evidence="6 11" id="KW-0010">Activator</keyword>
<feature type="region of interest" description="Disordered" evidence="12">
    <location>
        <begin position="1172"/>
        <end position="1232"/>
    </location>
</feature>
<evidence type="ECO:0000256" key="2">
    <source>
        <dbReference type="ARBA" id="ARBA00009354"/>
    </source>
</evidence>
<evidence type="ECO:0000256" key="6">
    <source>
        <dbReference type="ARBA" id="ARBA00023159"/>
    </source>
</evidence>
<evidence type="ECO:0000256" key="10">
    <source>
        <dbReference type="ARBA" id="ARBA00032008"/>
    </source>
</evidence>
<dbReference type="GO" id="GO:0003713">
    <property type="term" value="F:transcription coactivator activity"/>
    <property type="evidence" value="ECO:0007669"/>
    <property type="project" value="TreeGrafter"/>
</dbReference>
<keyword evidence="16" id="KW-1185">Reference proteome</keyword>
<protein>
    <recommendedName>
        <fullName evidence="3 11">Mediator of RNA polymerase II transcription subunit 13</fullName>
    </recommendedName>
    <alternativeName>
        <fullName evidence="10 11">Mediator complex subunit 13</fullName>
    </alternativeName>
</protein>
<feature type="region of interest" description="Disordered" evidence="12">
    <location>
        <begin position="1036"/>
        <end position="1124"/>
    </location>
</feature>
<feature type="region of interest" description="Disordered" evidence="12">
    <location>
        <begin position="881"/>
        <end position="938"/>
    </location>
</feature>
<comment type="subunit">
    <text evidence="11">Component of the SRB8-11 complex, which itself associates with the Mediator complex.</text>
</comment>
<feature type="compositionally biased region" description="Low complexity" evidence="12">
    <location>
        <begin position="1177"/>
        <end position="1232"/>
    </location>
</feature>
<name>A0A9P6QMV6_9FUNG</name>
<evidence type="ECO:0000256" key="9">
    <source>
        <dbReference type="ARBA" id="ARBA00025661"/>
    </source>
</evidence>
<evidence type="ECO:0000256" key="12">
    <source>
        <dbReference type="SAM" id="MobiDB-lite"/>
    </source>
</evidence>
<evidence type="ECO:0000256" key="7">
    <source>
        <dbReference type="ARBA" id="ARBA00023163"/>
    </source>
</evidence>
<evidence type="ECO:0000256" key="3">
    <source>
        <dbReference type="ARBA" id="ARBA00019618"/>
    </source>
</evidence>
<dbReference type="InterPro" id="IPR009401">
    <property type="entry name" value="Med13_C"/>
</dbReference>
<dbReference type="Pfam" id="PF18296">
    <property type="entry name" value="MID_MedPIWI"/>
    <property type="match status" value="1"/>
</dbReference>
<dbReference type="Proteomes" id="UP000807716">
    <property type="component" value="Unassembled WGS sequence"/>
</dbReference>
<feature type="compositionally biased region" description="Polar residues" evidence="12">
    <location>
        <begin position="235"/>
        <end position="244"/>
    </location>
</feature>
<feature type="region of interest" description="Disordered" evidence="12">
    <location>
        <begin position="229"/>
        <end position="278"/>
    </location>
</feature>
<evidence type="ECO:0000256" key="8">
    <source>
        <dbReference type="ARBA" id="ARBA00023242"/>
    </source>
</evidence>
<evidence type="ECO:0000256" key="1">
    <source>
        <dbReference type="ARBA" id="ARBA00004123"/>
    </source>
</evidence>